<dbReference type="Pfam" id="PF00793">
    <property type="entry name" value="DAHP_synth_1"/>
    <property type="match status" value="1"/>
</dbReference>
<dbReference type="GO" id="GO:0016740">
    <property type="term" value="F:transferase activity"/>
    <property type="evidence" value="ECO:0007669"/>
    <property type="project" value="UniProtKB-KW"/>
</dbReference>
<name>A0A133N0W2_FINMA</name>
<accession>A0A133N0W2</accession>
<proteinExistence type="predicted"/>
<dbReference type="Proteomes" id="UP000215361">
    <property type="component" value="Unassembled WGS sequence"/>
</dbReference>
<feature type="domain" description="DAHP synthetase I/KDSA" evidence="2">
    <location>
        <begin position="87"/>
        <end position="329"/>
    </location>
</feature>
<evidence type="ECO:0000313" key="5">
    <source>
        <dbReference type="EMBL" id="OXZ37318.1"/>
    </source>
</evidence>
<dbReference type="PANTHER" id="PTHR43018:SF2">
    <property type="entry name" value="PHOSPHO-2-DEHYDRO-3-DEOXYHEPTONATE ALDOLASE"/>
    <property type="match status" value="1"/>
</dbReference>
<dbReference type="NCBIfam" id="TIGR01361">
    <property type="entry name" value="DAHP_synth_Bsub"/>
    <property type="match status" value="1"/>
</dbReference>
<dbReference type="GO" id="GO:0009073">
    <property type="term" value="P:aromatic amino acid family biosynthetic process"/>
    <property type="evidence" value="ECO:0007669"/>
    <property type="project" value="InterPro"/>
</dbReference>
<dbReference type="NCBIfam" id="NF006421">
    <property type="entry name" value="PRK08673.1"/>
    <property type="match status" value="1"/>
</dbReference>
<dbReference type="GO" id="GO:0016832">
    <property type="term" value="F:aldehyde-lyase activity"/>
    <property type="evidence" value="ECO:0007669"/>
    <property type="project" value="InterPro"/>
</dbReference>
<dbReference type="OMA" id="PIATDIH"/>
<protein>
    <submittedName>
        <fullName evidence="4">3-deoxy-7-phosphoheptulonate synthase</fullName>
    </submittedName>
</protein>
<feature type="domain" description="DAHP synthase ferredoxin-like" evidence="3">
    <location>
        <begin position="1"/>
        <end position="67"/>
    </location>
</feature>
<dbReference type="Gene3D" id="3.30.70.1140">
    <property type="entry name" value="Phospho-2-dehydro-3-deoxyheptonate aldolase, domain 1"/>
    <property type="match status" value="1"/>
</dbReference>
<evidence type="ECO:0000313" key="4">
    <source>
        <dbReference type="EMBL" id="OXZ31590.1"/>
    </source>
</evidence>
<dbReference type="InterPro" id="IPR006218">
    <property type="entry name" value="DAHP1/KDSA"/>
</dbReference>
<comment type="caution">
    <text evidence="4">The sequence shown here is derived from an EMBL/GenBank/DDBJ whole genome shotgun (WGS) entry which is preliminary data.</text>
</comment>
<dbReference type="InterPro" id="IPR006268">
    <property type="entry name" value="DAHP_syn_2"/>
</dbReference>
<dbReference type="AlphaFoldDB" id="A0A133N0W2"/>
<reference evidence="6 7" key="2">
    <citation type="submission" date="2017-04" db="EMBL/GenBank/DDBJ databases">
        <title>Finegoldia magna isolated from orthopedic joint implant-associated infections.</title>
        <authorList>
            <person name="Bjorklund S."/>
            <person name="Bruggemann H."/>
            <person name="Jensen A."/>
            <person name="Hellmark B."/>
            <person name="Soderquist B."/>
        </authorList>
    </citation>
    <scope>NUCLEOTIDE SEQUENCE [LARGE SCALE GENOMIC DNA]</scope>
    <source>
        <strain evidence="6">08T492</strain>
        <strain evidence="7">12T273</strain>
    </source>
</reference>
<gene>
    <name evidence="4" type="ORF">B9N55_08125</name>
    <name evidence="5" type="ORF">B9N56_06375</name>
</gene>
<dbReference type="Proteomes" id="UP000215546">
    <property type="component" value="Unassembled WGS sequence"/>
</dbReference>
<evidence type="ECO:0000259" key="2">
    <source>
        <dbReference type="Pfam" id="PF00793"/>
    </source>
</evidence>
<dbReference type="InterPro" id="IPR052899">
    <property type="entry name" value="Class-I_DAHP_synthase"/>
</dbReference>
<dbReference type="InterPro" id="IPR013785">
    <property type="entry name" value="Aldolase_TIM"/>
</dbReference>
<evidence type="ECO:0000259" key="3">
    <source>
        <dbReference type="Pfam" id="PF18152"/>
    </source>
</evidence>
<evidence type="ECO:0000313" key="6">
    <source>
        <dbReference type="Proteomes" id="UP000215361"/>
    </source>
</evidence>
<dbReference type="PANTHER" id="PTHR43018">
    <property type="entry name" value="PHOSPHO-2-DEHYDRO-3-DEOXYHEPTONATE ALDOLASE"/>
    <property type="match status" value="1"/>
</dbReference>
<sequence length="333" mass="37175">MIVKLKRNPNEKEVKKLINFLNEQNVRVDETVGDRYTIISLIGDTSSIDEKLISRFDIVDKVIRIEEPFSKANKKNHPQPKIVDVDGVKIGDGNFCVMAGPCSVESEEQIITIAKSVKENGANILRGGAFKPRSSPYAFQGLGKKGIDLLIQAKKETGLPIITEIMDLSDLDYFNDVDMLQVGARNMQNYSLLKELGRSDKPVLLKRGLCATYKEWIMSAEYIMTGGNENVVLCERGIRTFETYTRNTLDISAISVMKELSQLPIIMDPSHASGKYTLIEPLSLASTAAGCDGLMIEVHNDPENALSDGPQSVTCERFRTIMRKVRKLRQCIQ</sequence>
<dbReference type="NCBIfam" id="NF009239">
    <property type="entry name" value="PRK12595.1"/>
    <property type="match status" value="1"/>
</dbReference>
<dbReference type="Pfam" id="PF18152">
    <property type="entry name" value="DAHP_snth_FXD"/>
    <property type="match status" value="1"/>
</dbReference>
<reference evidence="4" key="1">
    <citation type="journal article" date="2017" name="J. Clin. Microbiol.">
        <title>Finegoldia magna Isolated from Orthopedic Joint Implant-Associated Infections.</title>
        <authorList>
            <person name="Soderquist B."/>
            <person name="Bjorklund S."/>
            <person name="Hellmark B."/>
            <person name="Jensen A."/>
            <person name="Bruggemann H."/>
        </authorList>
    </citation>
    <scope>NUCLEOTIDE SEQUENCE</scope>
    <source>
        <strain evidence="5">08T492</strain>
        <strain evidence="4">12T273</strain>
    </source>
</reference>
<dbReference type="RefSeq" id="WP_002837259.1">
    <property type="nucleotide sequence ID" value="NZ_CABKMR010000001.1"/>
</dbReference>
<dbReference type="Gene3D" id="3.20.20.70">
    <property type="entry name" value="Aldolase class I"/>
    <property type="match status" value="1"/>
</dbReference>
<dbReference type="EMBL" id="NDYE01000016">
    <property type="protein sequence ID" value="OXZ31590.1"/>
    <property type="molecule type" value="Genomic_DNA"/>
</dbReference>
<dbReference type="SUPFAM" id="SSF51569">
    <property type="entry name" value="Aldolase"/>
    <property type="match status" value="1"/>
</dbReference>
<evidence type="ECO:0000313" key="7">
    <source>
        <dbReference type="Proteomes" id="UP000215546"/>
    </source>
</evidence>
<dbReference type="InterPro" id="IPR041071">
    <property type="entry name" value="DAHP_snth_FXD"/>
</dbReference>
<organism evidence="4 7">
    <name type="scientific">Finegoldia magna</name>
    <name type="common">Peptostreptococcus magnus</name>
    <dbReference type="NCBI Taxonomy" id="1260"/>
    <lineage>
        <taxon>Bacteria</taxon>
        <taxon>Bacillati</taxon>
        <taxon>Bacillota</taxon>
        <taxon>Tissierellia</taxon>
        <taxon>Tissierellales</taxon>
        <taxon>Peptoniphilaceae</taxon>
        <taxon>Finegoldia</taxon>
    </lineage>
</organism>
<dbReference type="EMBL" id="NDYI01000017">
    <property type="protein sequence ID" value="OXZ37318.1"/>
    <property type="molecule type" value="Genomic_DNA"/>
</dbReference>
<keyword evidence="1" id="KW-0808">Transferase</keyword>
<evidence type="ECO:0000256" key="1">
    <source>
        <dbReference type="ARBA" id="ARBA00022679"/>
    </source>
</evidence>